<proteinExistence type="predicted"/>
<dbReference type="InterPro" id="IPR036179">
    <property type="entry name" value="Ig-like_dom_sf"/>
</dbReference>
<reference evidence="3" key="2">
    <citation type="submission" date="2020-02" db="EMBL/GenBank/DDBJ databases">
        <title>Esox lucius (northern pike) genome, fEsoLuc1, primary haplotype.</title>
        <authorList>
            <person name="Myers G."/>
            <person name="Karagic N."/>
            <person name="Meyer A."/>
            <person name="Pippel M."/>
            <person name="Reichard M."/>
            <person name="Winkler S."/>
            <person name="Tracey A."/>
            <person name="Sims Y."/>
            <person name="Howe K."/>
            <person name="Rhie A."/>
            <person name="Formenti G."/>
            <person name="Durbin R."/>
            <person name="Fedrigo O."/>
            <person name="Jarvis E.D."/>
        </authorList>
    </citation>
    <scope>NUCLEOTIDE SEQUENCE [LARGE SCALE GENOMIC DNA]</scope>
</reference>
<keyword evidence="4" id="KW-1185">Reference proteome</keyword>
<reference evidence="3" key="3">
    <citation type="submission" date="2025-08" db="UniProtKB">
        <authorList>
            <consortium name="Ensembl"/>
        </authorList>
    </citation>
    <scope>IDENTIFICATION</scope>
</reference>
<evidence type="ECO:0000256" key="1">
    <source>
        <dbReference type="SAM" id="SignalP"/>
    </source>
</evidence>
<dbReference type="InterPro" id="IPR013106">
    <property type="entry name" value="Ig_V-set"/>
</dbReference>
<dbReference type="InterPro" id="IPR007110">
    <property type="entry name" value="Ig-like_dom"/>
</dbReference>
<feature type="domain" description="Ig-like" evidence="2">
    <location>
        <begin position="129"/>
        <end position="220"/>
    </location>
</feature>
<evidence type="ECO:0000259" key="2">
    <source>
        <dbReference type="PROSITE" id="PS50835"/>
    </source>
</evidence>
<evidence type="ECO:0000313" key="4">
    <source>
        <dbReference type="Proteomes" id="UP000265140"/>
    </source>
</evidence>
<feature type="chain" id="PRO_5044267725" description="Ig-like domain-containing protein" evidence="1">
    <location>
        <begin position="24"/>
        <end position="275"/>
    </location>
</feature>
<protein>
    <recommendedName>
        <fullName evidence="2">Ig-like domain-containing protein</fullName>
    </recommendedName>
</protein>
<dbReference type="InParanoid" id="A0A3P9AN66"/>
<dbReference type="Pfam" id="PF07679">
    <property type="entry name" value="I-set"/>
    <property type="match status" value="1"/>
</dbReference>
<sequence length="275" mass="31110">MLDFDLIQLYICVIVVALEYAQTDVKTVRGIEGQSVTLNTGLTGLQDDVIYWTYGPVRGETIIATLNVDRNLPEYNERLNLDAQSGSLTIRSLTINDYGIYELRVIREQVWTQTFNLTFYVGAAVKSLPCSQLLNCQTRVQTGQSKVSVEDSCSLVCSVKNGREVILSWYRGEERINQTSSPDTNITLYLPLEVKEKGYDIYSCVANNSVSDQTTKLSIEEHCLQHTVTKIQYHSFSLYSLRFNSPLQNISNFSNLANSHPVYRSNHGCYLNTML</sequence>
<accession>A0A3P9AN66</accession>
<dbReference type="PANTHER" id="PTHR21063">
    <property type="entry name" value="LFA-3"/>
    <property type="match status" value="1"/>
</dbReference>
<dbReference type="SUPFAM" id="SSF48726">
    <property type="entry name" value="Immunoglobulin"/>
    <property type="match status" value="2"/>
</dbReference>
<dbReference type="AlphaFoldDB" id="A0A3P9AN66"/>
<dbReference type="Pfam" id="PF07686">
    <property type="entry name" value="V-set"/>
    <property type="match status" value="1"/>
</dbReference>
<name>A0A3P9AN66_ESOLU</name>
<keyword evidence="1" id="KW-0732">Signal</keyword>
<dbReference type="Ensembl" id="ENSELUT00000043405.3">
    <property type="protein sequence ID" value="ENSELUP00000042528.3"/>
    <property type="gene ID" value="ENSELUG00000023784.3"/>
</dbReference>
<feature type="signal peptide" evidence="1">
    <location>
        <begin position="1"/>
        <end position="23"/>
    </location>
</feature>
<dbReference type="Proteomes" id="UP000265140">
    <property type="component" value="Chromosome 25"/>
</dbReference>
<dbReference type="InterPro" id="IPR013783">
    <property type="entry name" value="Ig-like_fold"/>
</dbReference>
<dbReference type="GeneTree" id="ENSGT01050000244806"/>
<organism evidence="3 4">
    <name type="scientific">Esox lucius</name>
    <name type="common">Northern pike</name>
    <dbReference type="NCBI Taxonomy" id="8010"/>
    <lineage>
        <taxon>Eukaryota</taxon>
        <taxon>Metazoa</taxon>
        <taxon>Chordata</taxon>
        <taxon>Craniata</taxon>
        <taxon>Vertebrata</taxon>
        <taxon>Euteleostomi</taxon>
        <taxon>Actinopterygii</taxon>
        <taxon>Neopterygii</taxon>
        <taxon>Teleostei</taxon>
        <taxon>Protacanthopterygii</taxon>
        <taxon>Esociformes</taxon>
        <taxon>Esocidae</taxon>
        <taxon>Esox</taxon>
    </lineage>
</organism>
<dbReference type="Bgee" id="ENSELUG00000023838">
    <property type="expression patterns" value="Expressed in nose and 9 other cell types or tissues"/>
</dbReference>
<dbReference type="PANTHER" id="PTHR21063:SF4">
    <property type="entry name" value="CD48 ANTIGEN-RELATED"/>
    <property type="match status" value="1"/>
</dbReference>
<dbReference type="PROSITE" id="PS50835">
    <property type="entry name" value="IG_LIKE"/>
    <property type="match status" value="1"/>
</dbReference>
<dbReference type="SMART" id="SM00409">
    <property type="entry name" value="IG"/>
    <property type="match status" value="2"/>
</dbReference>
<dbReference type="InterPro" id="IPR013098">
    <property type="entry name" value="Ig_I-set"/>
</dbReference>
<evidence type="ECO:0000313" key="3">
    <source>
        <dbReference type="Ensembl" id="ENSELUP00000042528.3"/>
    </source>
</evidence>
<dbReference type="InterPro" id="IPR003599">
    <property type="entry name" value="Ig_sub"/>
</dbReference>
<reference evidence="3" key="4">
    <citation type="submission" date="2025-09" db="UniProtKB">
        <authorList>
            <consortium name="Ensembl"/>
        </authorList>
    </citation>
    <scope>IDENTIFICATION</scope>
</reference>
<dbReference type="Gene3D" id="2.60.40.10">
    <property type="entry name" value="Immunoglobulins"/>
    <property type="match status" value="2"/>
</dbReference>
<reference evidence="4" key="1">
    <citation type="journal article" date="2014" name="PLoS ONE">
        <title>The genome and linkage map of the northern pike (Esox lucius): conserved synteny revealed between the salmonid sister group and the Neoteleostei.</title>
        <authorList>
            <person name="Rondeau E.B."/>
            <person name="Minkley D.R."/>
            <person name="Leong J.S."/>
            <person name="Messmer A.M."/>
            <person name="Jantzen J.R."/>
            <person name="von Schalburg K.R."/>
            <person name="Lemon C."/>
            <person name="Bird N.H."/>
            <person name="Koop B.F."/>
        </authorList>
    </citation>
    <scope>NUCLEOTIDE SEQUENCE</scope>
</reference>